<dbReference type="Proteomes" id="UP000603457">
    <property type="component" value="Unassembled WGS sequence"/>
</dbReference>
<protein>
    <submittedName>
        <fullName evidence="1">NurA domain-containing protein</fullName>
    </submittedName>
</protein>
<dbReference type="RefSeq" id="WP_190968790.1">
    <property type="nucleotide sequence ID" value="NZ_JACJTB010000022.1"/>
</dbReference>
<keyword evidence="2" id="KW-1185">Reference proteome</keyword>
<reference evidence="1 2" key="1">
    <citation type="journal article" date="2020" name="ISME J.">
        <title>Comparative genomics reveals insights into cyanobacterial evolution and habitat adaptation.</title>
        <authorList>
            <person name="Chen M.Y."/>
            <person name="Teng W.K."/>
            <person name="Zhao L."/>
            <person name="Hu C.X."/>
            <person name="Zhou Y.K."/>
            <person name="Han B.P."/>
            <person name="Song L.R."/>
            <person name="Shu W.S."/>
        </authorList>
    </citation>
    <scope>NUCLEOTIDE SEQUENCE [LARGE SCALE GENOMIC DNA]</scope>
    <source>
        <strain evidence="1 2">FACHB-130</strain>
    </source>
</reference>
<organism evidence="1 2">
    <name type="scientific">Nostoc spongiaeforme FACHB-130</name>
    <dbReference type="NCBI Taxonomy" id="1357510"/>
    <lineage>
        <taxon>Bacteria</taxon>
        <taxon>Bacillati</taxon>
        <taxon>Cyanobacteriota</taxon>
        <taxon>Cyanophyceae</taxon>
        <taxon>Nostocales</taxon>
        <taxon>Nostocaceae</taxon>
        <taxon>Nostoc</taxon>
    </lineage>
</organism>
<sequence>MGYSSKSNRRPFEAASKASHHHLINDSEVQALMERIYIPPRAEDIPLSDLIFNFTPPDNNPVEAIIAVDGGYTEAILDKDFPSRSIHFLQFGALFFKQEDLIQIDSSAFIAPEDMVKLKNINRLKLALPTKNIRLKDENTLQGSVLKTIFEFFTKNTLDESKSLIDTLAWFVFRRYKGGQRTEEDKNWLLATNPLSPTGNPVTLSEKNMSKDYTFPCPETGGIIYLTDIFRLNELIDEETGAGGILGYLVNVIEHIIIIHLIRQLFNTQPDILKKIFFIKDGSTGFFGQTAGLHRPMRDLINWLLNKQNILLAGLEKSGAFVDHAHEIQKTLNFGEAVILTDEYIYRYILPGAGDPSRPYASTSNYGHKVIFKTRGGQMHIVSVPVRELKKTPTENDLPNLQVILANVEALHCDMYDSALFPVALVNKLVSLSAHPSQRILQKFASQAIGK</sequence>
<comment type="caution">
    <text evidence="1">The sequence shown here is derived from an EMBL/GenBank/DDBJ whole genome shotgun (WGS) entry which is preliminary data.</text>
</comment>
<evidence type="ECO:0000313" key="2">
    <source>
        <dbReference type="Proteomes" id="UP000603457"/>
    </source>
</evidence>
<evidence type="ECO:0000313" key="1">
    <source>
        <dbReference type="EMBL" id="MBD2596028.1"/>
    </source>
</evidence>
<dbReference type="EMBL" id="JACJTB010000022">
    <property type="protein sequence ID" value="MBD2596028.1"/>
    <property type="molecule type" value="Genomic_DNA"/>
</dbReference>
<gene>
    <name evidence="1" type="ORF">H6G74_17095</name>
</gene>
<proteinExistence type="predicted"/>
<name>A0ABR8FY36_9NOSO</name>
<accession>A0ABR8FY36</accession>